<dbReference type="GO" id="GO:0016020">
    <property type="term" value="C:membrane"/>
    <property type="evidence" value="ECO:0007669"/>
    <property type="project" value="TreeGrafter"/>
</dbReference>
<evidence type="ECO:0000313" key="13">
    <source>
        <dbReference type="Proteomes" id="UP000275078"/>
    </source>
</evidence>
<dbReference type="PANTHER" id="PTHR24185">
    <property type="entry name" value="CALCIUM-INDEPENDENT PHOSPHOLIPASE A2-GAMMA"/>
    <property type="match status" value="1"/>
</dbReference>
<evidence type="ECO:0000256" key="1">
    <source>
        <dbReference type="ARBA" id="ARBA00022723"/>
    </source>
</evidence>
<dbReference type="CDD" id="cd07199">
    <property type="entry name" value="Pat17_PNPLA8_PNPLA9_like"/>
    <property type="match status" value="1"/>
</dbReference>
<feature type="domain" description="PNPLA" evidence="11">
    <location>
        <begin position="892"/>
        <end position="1099"/>
    </location>
</feature>
<evidence type="ECO:0000256" key="5">
    <source>
        <dbReference type="ARBA" id="ARBA00022963"/>
    </source>
</evidence>
<dbReference type="GO" id="GO:0019369">
    <property type="term" value="P:arachidonate metabolic process"/>
    <property type="evidence" value="ECO:0007669"/>
    <property type="project" value="TreeGrafter"/>
</dbReference>
<dbReference type="InterPro" id="IPR002641">
    <property type="entry name" value="PNPLA_dom"/>
</dbReference>
<sequence>MYPTAQKNTLRSAPRPPSKPVRLKVADVQVKEWNGGPEGGLTDSDSDTEYESSGDDEDFAEQKNASEPMSPKANKPQDELDESQVTGNCVGCNKTMTSGISCNSCDPGTAYCNACWDQHDRLSSRRRGTMGHERLLVAVCDSCEDWIDVKITSYCNACSCTFCDDCWPKQPPHKKNKRMQGGGAPHEKNDKRIADTINQILQPILTPEQLRQLHIQDRETKWFGITRHKRKDTGDPATQDDPFVNFGTTKRLQQLLDPICPSSSSKYPSIVSFVGETGAGKSTLIRALIETGALALNRTDPPKQTPVVGTALDGTRPCSGDVHLYADPRTASLDSTSDMPILFADCEGIRGGNITPTAERSWRGATKHKGKTAGVNTVLDQGKKVYASGRNKLRKLRDDHAPDEQFRKVEWAIGDKEKQTRRYAVDNIYPRFLYAFSDTIVFVTKNAKIFEIVLEQLVSWAEVALESSSNQPTLPSVLIVLNAVDNNVEELSWNTEHRTSSMFEDINEVLKTNDKFRQLVKTWKADRQKTITSVKELVLSYYSDVKVISVPEKGRPTLINQQIDKIYEEIGKMSEAARIRKKAARMCLTYRQLLPYLNYAFDHFARYEKAFNFVDVAFSLNPVREDFEDGIVQLLNAMLRCSRVPDVCDLSDKSAITEATKMIASAIMLDSTRNSKIGTAEVIFPNYLPRLEKAFDVFTHEYYPCQFAKSNKLSLGRPERCVIVRSRHSNVKGHQSEKGKILGQGGFQSVLSSLGSENEKLFFKNTFDCIYGFLQGLLVQLASALEGAETSQEGKVAGRIHQDVILAPFFKKFSQLQSNALCLTCLADKPKFPLPCLHSICESCLKCFGTTNNRFRYRLESCPICSSSDASRAFKEAAIFHVTPKEVSPCVLTLDGGGVRGIVQLQTLQQIEKVIGLGIPIREFFDVIVGTSCGGIIALGLGLNRWSVDRCTTEFKSFSAGAFKKTFGTRMGSPFGMSRFDASTLEKILQTIFGDQPMFTFAHSDGRSNGRSIAVAITATAEGGEPVVFGNYNRRENGKRRAEYTFFRPVDPESELRVWEAARATSAAPTFFDPFVHKASKLVLQDGALSFNNPVEVAEAEWKKIMPGPNKHSVPDVLLSIGTGFTSTSNSKSKLRKKFLKFIPGSHLKHTATVFYNKLEQTMNPNNTWDTFIRNHERIHPESARARKYKMFRLNVKLDSETKISDHSAIPELERQTLEVFSNNQKFEIRMIANRLIASLFYFHLEGVTKCKGSDRGKYICKGNIRCRLQFRPKSRQRLALDFTNRLPGAKFVLETTLPDIGGTDANHITGADRQTIMLTPDDIQHISRADTDDLWQKPVEIKVYSKDGGSGWQTKISLATNDEHLGLISAFPRNLIKEDRVRRNDDAKLAESIEKKPESIRSTGLDTGVSQAAHSWHIPSGPGFLNTRQLSQRFKSYNGHPTPRLAPRPVRAQTTGNARQGRKTVSRKASWWRPAGQIPNTMTEVGLEEDEDEIEIDYSTQWPQVEQHFEDLLRNMKGNEGVDGGRWRPQQAVSLEKGPVTTVEVVYPSIAELAG</sequence>
<gene>
    <name evidence="12" type="ORF">BJ508DRAFT_411946</name>
</gene>
<evidence type="ECO:0000256" key="6">
    <source>
        <dbReference type="ARBA" id="ARBA00023098"/>
    </source>
</evidence>
<dbReference type="InterPro" id="IPR027417">
    <property type="entry name" value="P-loop_NTPase"/>
</dbReference>
<dbReference type="Gene3D" id="3.40.50.300">
    <property type="entry name" value="P-loop containing nucleotide triphosphate hydrolases"/>
    <property type="match status" value="1"/>
</dbReference>
<dbReference type="SUPFAM" id="SSF52540">
    <property type="entry name" value="P-loop containing nucleoside triphosphate hydrolases"/>
    <property type="match status" value="1"/>
</dbReference>
<dbReference type="PANTHER" id="PTHR24185:SF1">
    <property type="entry name" value="CALCIUM-INDEPENDENT PHOSPHOLIPASE A2-GAMMA"/>
    <property type="match status" value="1"/>
</dbReference>
<feature type="domain" description="RING-type" evidence="10">
    <location>
        <begin position="822"/>
        <end position="866"/>
    </location>
</feature>
<dbReference type="Gene3D" id="3.40.1090.10">
    <property type="entry name" value="Cytosolic phospholipase A2 catalytic domain"/>
    <property type="match status" value="1"/>
</dbReference>
<evidence type="ECO:0000256" key="4">
    <source>
        <dbReference type="ARBA" id="ARBA00022833"/>
    </source>
</evidence>
<keyword evidence="4" id="KW-0862">Zinc</keyword>
<keyword evidence="5 8" id="KW-0442">Lipid degradation</keyword>
<keyword evidence="13" id="KW-1185">Reference proteome</keyword>
<dbReference type="GO" id="GO:0008270">
    <property type="term" value="F:zinc ion binding"/>
    <property type="evidence" value="ECO:0007669"/>
    <property type="project" value="UniProtKB-KW"/>
</dbReference>
<evidence type="ECO:0000313" key="12">
    <source>
        <dbReference type="EMBL" id="RPA85543.1"/>
    </source>
</evidence>
<name>A0A3N4IHB4_ASCIM</name>
<evidence type="ECO:0000259" key="10">
    <source>
        <dbReference type="PROSITE" id="PS50089"/>
    </source>
</evidence>
<evidence type="ECO:0000256" key="7">
    <source>
        <dbReference type="PROSITE-ProRule" id="PRU00175"/>
    </source>
</evidence>
<dbReference type="PROSITE" id="PS00518">
    <property type="entry name" value="ZF_RING_1"/>
    <property type="match status" value="1"/>
</dbReference>
<dbReference type="CDD" id="cd19757">
    <property type="entry name" value="Bbox1"/>
    <property type="match status" value="1"/>
</dbReference>
<reference evidence="12 13" key="1">
    <citation type="journal article" date="2018" name="Nat. Ecol. Evol.">
        <title>Pezizomycetes genomes reveal the molecular basis of ectomycorrhizal truffle lifestyle.</title>
        <authorList>
            <person name="Murat C."/>
            <person name="Payen T."/>
            <person name="Noel B."/>
            <person name="Kuo A."/>
            <person name="Morin E."/>
            <person name="Chen J."/>
            <person name="Kohler A."/>
            <person name="Krizsan K."/>
            <person name="Balestrini R."/>
            <person name="Da Silva C."/>
            <person name="Montanini B."/>
            <person name="Hainaut M."/>
            <person name="Levati E."/>
            <person name="Barry K.W."/>
            <person name="Belfiori B."/>
            <person name="Cichocki N."/>
            <person name="Clum A."/>
            <person name="Dockter R.B."/>
            <person name="Fauchery L."/>
            <person name="Guy J."/>
            <person name="Iotti M."/>
            <person name="Le Tacon F."/>
            <person name="Lindquist E.A."/>
            <person name="Lipzen A."/>
            <person name="Malagnac F."/>
            <person name="Mello A."/>
            <person name="Molinier V."/>
            <person name="Miyauchi S."/>
            <person name="Poulain J."/>
            <person name="Riccioni C."/>
            <person name="Rubini A."/>
            <person name="Sitrit Y."/>
            <person name="Splivallo R."/>
            <person name="Traeger S."/>
            <person name="Wang M."/>
            <person name="Zifcakova L."/>
            <person name="Wipf D."/>
            <person name="Zambonelli A."/>
            <person name="Paolocci F."/>
            <person name="Nowrousian M."/>
            <person name="Ottonello S."/>
            <person name="Baldrian P."/>
            <person name="Spatafora J.W."/>
            <person name="Henrissat B."/>
            <person name="Nagy L.G."/>
            <person name="Aury J.M."/>
            <person name="Wincker P."/>
            <person name="Grigoriev I.V."/>
            <person name="Bonfante P."/>
            <person name="Martin F.M."/>
        </authorList>
    </citation>
    <scope>NUCLEOTIDE SEQUENCE [LARGE SCALE GENOMIC DNA]</scope>
    <source>
        <strain evidence="12 13">RN42</strain>
    </source>
</reference>
<accession>A0A3N4IHB4</accession>
<dbReference type="GO" id="GO:0046486">
    <property type="term" value="P:glycerolipid metabolic process"/>
    <property type="evidence" value="ECO:0007669"/>
    <property type="project" value="UniProtKB-ARBA"/>
</dbReference>
<feature type="region of interest" description="Disordered" evidence="9">
    <location>
        <begin position="1439"/>
        <end position="1469"/>
    </location>
</feature>
<dbReference type="PROSITE" id="PS50089">
    <property type="entry name" value="ZF_RING_2"/>
    <property type="match status" value="1"/>
</dbReference>
<feature type="active site" description="Nucleophile" evidence="8">
    <location>
        <position position="932"/>
    </location>
</feature>
<dbReference type="InterPro" id="IPR017907">
    <property type="entry name" value="Znf_RING_CS"/>
</dbReference>
<evidence type="ECO:0000256" key="8">
    <source>
        <dbReference type="PROSITE-ProRule" id="PRU01161"/>
    </source>
</evidence>
<protein>
    <recommendedName>
        <fullName evidence="14">PNPLA domain-containing protein</fullName>
    </recommendedName>
</protein>
<evidence type="ECO:0008006" key="14">
    <source>
        <dbReference type="Google" id="ProtNLM"/>
    </source>
</evidence>
<evidence type="ECO:0000259" key="11">
    <source>
        <dbReference type="PROSITE" id="PS51635"/>
    </source>
</evidence>
<dbReference type="GO" id="GO:0047499">
    <property type="term" value="F:calcium-independent phospholipase A2 activity"/>
    <property type="evidence" value="ECO:0007669"/>
    <property type="project" value="TreeGrafter"/>
</dbReference>
<proteinExistence type="predicted"/>
<keyword evidence="3 8" id="KW-0378">Hydrolase</keyword>
<dbReference type="PROSITE" id="PS51635">
    <property type="entry name" value="PNPLA"/>
    <property type="match status" value="1"/>
</dbReference>
<feature type="short sequence motif" description="GXSXG" evidence="8">
    <location>
        <begin position="930"/>
        <end position="934"/>
    </location>
</feature>
<dbReference type="SUPFAM" id="SSF52151">
    <property type="entry name" value="FabD/lysophospholipase-like"/>
    <property type="match status" value="1"/>
</dbReference>
<feature type="compositionally biased region" description="Polar residues" evidence="9">
    <location>
        <begin position="1"/>
        <end position="11"/>
    </location>
</feature>
<evidence type="ECO:0000256" key="9">
    <source>
        <dbReference type="SAM" id="MobiDB-lite"/>
    </source>
</evidence>
<keyword evidence="1" id="KW-0479">Metal-binding</keyword>
<feature type="region of interest" description="Disordered" evidence="9">
    <location>
        <begin position="1"/>
        <end position="80"/>
    </location>
</feature>
<dbReference type="GO" id="GO:0016042">
    <property type="term" value="P:lipid catabolic process"/>
    <property type="evidence" value="ECO:0007669"/>
    <property type="project" value="UniProtKB-UniRule"/>
</dbReference>
<feature type="compositionally biased region" description="Acidic residues" evidence="9">
    <location>
        <begin position="44"/>
        <end position="59"/>
    </location>
</feature>
<dbReference type="STRING" id="1160509.A0A3N4IHB4"/>
<keyword evidence="2 7" id="KW-0863">Zinc-finger</keyword>
<evidence type="ECO:0000256" key="3">
    <source>
        <dbReference type="ARBA" id="ARBA00022801"/>
    </source>
</evidence>
<evidence type="ECO:0000256" key="2">
    <source>
        <dbReference type="ARBA" id="ARBA00022771"/>
    </source>
</evidence>
<dbReference type="OrthoDB" id="194358at2759"/>
<feature type="short sequence motif" description="GXGXXG" evidence="8">
    <location>
        <begin position="896"/>
        <end position="901"/>
    </location>
</feature>
<feature type="short sequence motif" description="DGA/G" evidence="8">
    <location>
        <begin position="1086"/>
        <end position="1088"/>
    </location>
</feature>
<dbReference type="Pfam" id="PF01734">
    <property type="entry name" value="Patatin"/>
    <property type="match status" value="1"/>
</dbReference>
<feature type="active site" description="Proton acceptor" evidence="8">
    <location>
        <position position="1086"/>
    </location>
</feature>
<keyword evidence="6 8" id="KW-0443">Lipid metabolism</keyword>
<dbReference type="InterPro" id="IPR001841">
    <property type="entry name" value="Znf_RING"/>
</dbReference>
<dbReference type="InterPro" id="IPR016035">
    <property type="entry name" value="Acyl_Trfase/lysoPLipase"/>
</dbReference>
<organism evidence="12 13">
    <name type="scientific">Ascobolus immersus RN42</name>
    <dbReference type="NCBI Taxonomy" id="1160509"/>
    <lineage>
        <taxon>Eukaryota</taxon>
        <taxon>Fungi</taxon>
        <taxon>Dikarya</taxon>
        <taxon>Ascomycota</taxon>
        <taxon>Pezizomycotina</taxon>
        <taxon>Pezizomycetes</taxon>
        <taxon>Pezizales</taxon>
        <taxon>Ascobolaceae</taxon>
        <taxon>Ascobolus</taxon>
    </lineage>
</organism>
<dbReference type="Proteomes" id="UP000275078">
    <property type="component" value="Unassembled WGS sequence"/>
</dbReference>
<dbReference type="EMBL" id="ML119653">
    <property type="protein sequence ID" value="RPA85543.1"/>
    <property type="molecule type" value="Genomic_DNA"/>
</dbReference>